<dbReference type="Pfam" id="PF04658">
    <property type="entry name" value="TAFII55_N"/>
    <property type="match status" value="1"/>
</dbReference>
<dbReference type="Proteomes" id="UP000799428">
    <property type="component" value="Unassembled WGS sequence"/>
</dbReference>
<feature type="compositionally biased region" description="Acidic residues" evidence="6">
    <location>
        <begin position="367"/>
        <end position="378"/>
    </location>
</feature>
<dbReference type="EMBL" id="MU005779">
    <property type="protein sequence ID" value="KAF2705238.1"/>
    <property type="molecule type" value="Genomic_DNA"/>
</dbReference>
<dbReference type="SMART" id="SM01370">
    <property type="entry name" value="TAFII55_N"/>
    <property type="match status" value="1"/>
</dbReference>
<dbReference type="GO" id="GO:0005669">
    <property type="term" value="C:transcription factor TFIID complex"/>
    <property type="evidence" value="ECO:0007669"/>
    <property type="project" value="InterPro"/>
</dbReference>
<keyword evidence="4" id="KW-0804">Transcription</keyword>
<feature type="region of interest" description="Disordered" evidence="6">
    <location>
        <begin position="1"/>
        <end position="152"/>
    </location>
</feature>
<dbReference type="PANTHER" id="PTHR12228">
    <property type="entry name" value="TRANSCRIPTION INITIATION FACTOR TFIID 55 KD SUBUNIT-RELATED"/>
    <property type="match status" value="1"/>
</dbReference>
<evidence type="ECO:0000256" key="5">
    <source>
        <dbReference type="ARBA" id="ARBA00023242"/>
    </source>
</evidence>
<feature type="compositionally biased region" description="Polar residues" evidence="6">
    <location>
        <begin position="470"/>
        <end position="484"/>
    </location>
</feature>
<feature type="compositionally biased region" description="Acidic residues" evidence="6">
    <location>
        <begin position="416"/>
        <end position="444"/>
    </location>
</feature>
<dbReference type="GO" id="GO:0051123">
    <property type="term" value="P:RNA polymerase II preinitiation complex assembly"/>
    <property type="evidence" value="ECO:0007669"/>
    <property type="project" value="TreeGrafter"/>
</dbReference>
<dbReference type="PANTHER" id="PTHR12228:SF0">
    <property type="entry name" value="TATA-BOX BINDING PROTEIN ASSOCIATED FACTOR 7"/>
    <property type="match status" value="1"/>
</dbReference>
<dbReference type="GO" id="GO:0016251">
    <property type="term" value="F:RNA polymerase II general transcription initiation factor activity"/>
    <property type="evidence" value="ECO:0007669"/>
    <property type="project" value="TreeGrafter"/>
</dbReference>
<name>A0A6G1JXG6_9PLEO</name>
<proteinExistence type="inferred from homology"/>
<evidence type="ECO:0000256" key="2">
    <source>
        <dbReference type="ARBA" id="ARBA00009368"/>
    </source>
</evidence>
<feature type="region of interest" description="Disordered" evidence="6">
    <location>
        <begin position="416"/>
        <end position="511"/>
    </location>
</feature>
<evidence type="ECO:0000313" key="9">
    <source>
        <dbReference type="Proteomes" id="UP000799428"/>
    </source>
</evidence>
<reference evidence="8" key="1">
    <citation type="journal article" date="2020" name="Stud. Mycol.">
        <title>101 Dothideomycetes genomes: a test case for predicting lifestyles and emergence of pathogens.</title>
        <authorList>
            <person name="Haridas S."/>
            <person name="Albert R."/>
            <person name="Binder M."/>
            <person name="Bloem J."/>
            <person name="Labutti K."/>
            <person name="Salamov A."/>
            <person name="Andreopoulos B."/>
            <person name="Baker S."/>
            <person name="Barry K."/>
            <person name="Bills G."/>
            <person name="Bluhm B."/>
            <person name="Cannon C."/>
            <person name="Castanera R."/>
            <person name="Culley D."/>
            <person name="Daum C."/>
            <person name="Ezra D."/>
            <person name="Gonzalez J."/>
            <person name="Henrissat B."/>
            <person name="Kuo A."/>
            <person name="Liang C."/>
            <person name="Lipzen A."/>
            <person name="Lutzoni F."/>
            <person name="Magnuson J."/>
            <person name="Mondo S."/>
            <person name="Nolan M."/>
            <person name="Ohm R."/>
            <person name="Pangilinan J."/>
            <person name="Park H.-J."/>
            <person name="Ramirez L."/>
            <person name="Alfaro M."/>
            <person name="Sun H."/>
            <person name="Tritt A."/>
            <person name="Yoshinaga Y."/>
            <person name="Zwiers L.-H."/>
            <person name="Turgeon B."/>
            <person name="Goodwin S."/>
            <person name="Spatafora J."/>
            <person name="Crous P."/>
            <person name="Grigoriev I."/>
        </authorList>
    </citation>
    <scope>NUCLEOTIDE SEQUENCE</scope>
    <source>
        <strain evidence="8">CBS 279.74</strain>
    </source>
</reference>
<comment type="similarity">
    <text evidence="2">Belongs to the TAF7 family.</text>
</comment>
<sequence>MSFKLNLKLKTPTPSADAPVTNPPPPPSATNPTAGKLKLSLKRGPSVAVPPTPGDAHSTEPPKPKRKYTKKPKGEDGSQPKPKKRLREEGDDETPAPKRKPKPTPKSLAYAHDEDDDMLPEPVSIPQRAPRPVPARTQSMKLSFKPKGPSLQKGIPLLKVKGAGKPPVRPPGVGYDSEAEEAEVDPAIESQFVLRMTPGDDCDLLRKAIEEKTIGKTAASGGPGVIFRFFDREGRRAMITIQGRCYAASMVELPCVIESMKSWNKKDWVKTADICQMLLVLGRVKDEEEAKRFPLPREINNAAHQYPHGLTPPMHWARKRRFRPRISYHRIEQVEEETELQLEADRAADRSTYDIIDADRSDSSSDSSDDDAEGEDEDMYNNGQQYAEFGAQTPAEDIIDASDLEAMLAEGLLDEEDEADAQGEGDADAEGEVVADGENLDDLFGDSVVEPETPATAHAVAMHAIGEASNVGTETAASTPNPETESPDADDDDDDGDSDDDEEVDEEAAARAQQIEDIRAEIRELDQNIADFVAQKETKANIILKERIQAKIVKQQADREVNIGKLRALGVEDE</sequence>
<keyword evidence="3" id="KW-0805">Transcription regulation</keyword>
<protein>
    <recommendedName>
        <fullName evidence="7">TAFII55 protein conserved region domain-containing protein</fullName>
    </recommendedName>
</protein>
<dbReference type="CDD" id="cd08047">
    <property type="entry name" value="TAF7"/>
    <property type="match status" value="1"/>
</dbReference>
<accession>A0A6G1JXG6</accession>
<evidence type="ECO:0000313" key="8">
    <source>
        <dbReference type="EMBL" id="KAF2705238.1"/>
    </source>
</evidence>
<evidence type="ECO:0000259" key="7">
    <source>
        <dbReference type="SMART" id="SM01370"/>
    </source>
</evidence>
<evidence type="ECO:0000256" key="1">
    <source>
        <dbReference type="ARBA" id="ARBA00004123"/>
    </source>
</evidence>
<dbReference type="OrthoDB" id="153872at2759"/>
<evidence type="ECO:0000256" key="3">
    <source>
        <dbReference type="ARBA" id="ARBA00023015"/>
    </source>
</evidence>
<dbReference type="InterPro" id="IPR037817">
    <property type="entry name" value="TAF7"/>
</dbReference>
<feature type="compositionally biased region" description="Acidic residues" evidence="6">
    <location>
        <begin position="485"/>
        <end position="507"/>
    </location>
</feature>
<organism evidence="8 9">
    <name type="scientific">Pleomassaria siparia CBS 279.74</name>
    <dbReference type="NCBI Taxonomy" id="1314801"/>
    <lineage>
        <taxon>Eukaryota</taxon>
        <taxon>Fungi</taxon>
        <taxon>Dikarya</taxon>
        <taxon>Ascomycota</taxon>
        <taxon>Pezizomycotina</taxon>
        <taxon>Dothideomycetes</taxon>
        <taxon>Pleosporomycetidae</taxon>
        <taxon>Pleosporales</taxon>
        <taxon>Pleomassariaceae</taxon>
        <taxon>Pleomassaria</taxon>
    </lineage>
</organism>
<feature type="region of interest" description="Disordered" evidence="6">
    <location>
        <begin position="351"/>
        <end position="378"/>
    </location>
</feature>
<dbReference type="InterPro" id="IPR006751">
    <property type="entry name" value="TAFII55_prot_cons_reg"/>
</dbReference>
<gene>
    <name evidence="8" type="ORF">K504DRAFT_506184</name>
</gene>
<evidence type="ECO:0000256" key="4">
    <source>
        <dbReference type="ARBA" id="ARBA00023163"/>
    </source>
</evidence>
<keyword evidence="5" id="KW-0539">Nucleus</keyword>
<feature type="domain" description="TAFII55 protein conserved region" evidence="7">
    <location>
        <begin position="188"/>
        <end position="350"/>
    </location>
</feature>
<comment type="subcellular location">
    <subcellularLocation>
        <location evidence="1">Nucleus</location>
    </subcellularLocation>
</comment>
<feature type="compositionally biased region" description="Basic and acidic residues" evidence="6">
    <location>
        <begin position="351"/>
        <end position="363"/>
    </location>
</feature>
<dbReference type="AlphaFoldDB" id="A0A6G1JXG6"/>
<evidence type="ECO:0000256" key="6">
    <source>
        <dbReference type="SAM" id="MobiDB-lite"/>
    </source>
</evidence>
<keyword evidence="9" id="KW-1185">Reference proteome</keyword>